<feature type="region of interest" description="Disordered" evidence="1">
    <location>
        <begin position="585"/>
        <end position="623"/>
    </location>
</feature>
<evidence type="ECO:0000313" key="4">
    <source>
        <dbReference type="Proteomes" id="UP000007151"/>
    </source>
</evidence>
<dbReference type="InParanoid" id="A0A212FAV2"/>
<feature type="compositionally biased region" description="Polar residues" evidence="1">
    <location>
        <begin position="317"/>
        <end position="326"/>
    </location>
</feature>
<evidence type="ECO:0000313" key="3">
    <source>
        <dbReference type="EMBL" id="OWR50853.1"/>
    </source>
</evidence>
<reference evidence="3 4" key="1">
    <citation type="journal article" date="2011" name="Cell">
        <title>The monarch butterfly genome yields insights into long-distance migration.</title>
        <authorList>
            <person name="Zhan S."/>
            <person name="Merlin C."/>
            <person name="Boore J.L."/>
            <person name="Reppert S.M."/>
        </authorList>
    </citation>
    <scope>NUCLEOTIDE SEQUENCE [LARGE SCALE GENOMIC DNA]</scope>
    <source>
        <strain evidence="3">F-2</strain>
    </source>
</reference>
<protein>
    <submittedName>
        <fullName evidence="3">FNBP4 protein</fullName>
    </submittedName>
</protein>
<name>A0A212FAV2_DANPL</name>
<dbReference type="AlphaFoldDB" id="A0A212FAV2"/>
<evidence type="ECO:0000259" key="2">
    <source>
        <dbReference type="PROSITE" id="PS50020"/>
    </source>
</evidence>
<dbReference type="SMART" id="SM00456">
    <property type="entry name" value="WW"/>
    <property type="match status" value="1"/>
</dbReference>
<feature type="compositionally biased region" description="Basic and acidic residues" evidence="1">
    <location>
        <begin position="672"/>
        <end position="694"/>
    </location>
</feature>
<dbReference type="CDD" id="cd00201">
    <property type="entry name" value="WW"/>
    <property type="match status" value="1"/>
</dbReference>
<dbReference type="KEGG" id="dpl:KGM_209209"/>
<dbReference type="Gene3D" id="2.20.70.10">
    <property type="match status" value="1"/>
</dbReference>
<dbReference type="Pfam" id="PF00397">
    <property type="entry name" value="WW"/>
    <property type="match status" value="1"/>
</dbReference>
<dbReference type="InterPro" id="IPR001202">
    <property type="entry name" value="WW_dom"/>
</dbReference>
<accession>A0A212FAV2</accession>
<feature type="region of interest" description="Disordered" evidence="1">
    <location>
        <begin position="119"/>
        <end position="224"/>
    </location>
</feature>
<feature type="region of interest" description="Disordered" evidence="1">
    <location>
        <begin position="650"/>
        <end position="701"/>
    </location>
</feature>
<dbReference type="PANTHER" id="PTHR46697">
    <property type="entry name" value="FORMIN-BINDING PROTEIN 4"/>
    <property type="match status" value="1"/>
</dbReference>
<dbReference type="SUPFAM" id="SSF51045">
    <property type="entry name" value="WW domain"/>
    <property type="match status" value="1"/>
</dbReference>
<feature type="region of interest" description="Disordered" evidence="1">
    <location>
        <begin position="302"/>
        <end position="352"/>
    </location>
</feature>
<dbReference type="InterPro" id="IPR036020">
    <property type="entry name" value="WW_dom_sf"/>
</dbReference>
<dbReference type="eggNOG" id="ENOG502QTDD">
    <property type="taxonomic scope" value="Eukaryota"/>
</dbReference>
<dbReference type="InterPro" id="IPR053076">
    <property type="entry name" value="WW_domain_protein"/>
</dbReference>
<dbReference type="EMBL" id="AGBW02009426">
    <property type="protein sequence ID" value="OWR50853.1"/>
    <property type="molecule type" value="Genomic_DNA"/>
</dbReference>
<dbReference type="PROSITE" id="PS50020">
    <property type="entry name" value="WW_DOMAIN_2"/>
    <property type="match status" value="1"/>
</dbReference>
<sequence>MSKANPLGLIAAYGDSDEESDDGSAVKCDNRAYFTAYENKPSTVQAGIHPSPIAHCPWSACYDENSGFTYYWNQQTNAVTWEAPTEYLLALKLAQQQLTTAGSTEVSAEEWQLYQQALAEKQTQKTTPSTKPAAKKTEKSVKSNKKRSKSDDEEKIELITSYHNSDSESNDETEKSPTLPTPKPSKIAKVVQKKPRTLDHKPPPSANQNYMVPIGPELPPGLENKSTKHVLNEEVKLAQKSENDCPEEKVLLRKLKDKAKLLEKLGGELPSDVQEIIKDDMKAVDSPKSDKDVTDIDVLLEEIEKKELPKVKPKTNEGGSKSGSNSPRDKTTPSDDAEPKNTPNGPSLFPSAAFIDKNSIDKDTPPIDNQKKENLYLMNTETVDNVNRKRLRISNSVLPDRKRDKVEIPTYTTKYAQFVEGVSSERTGLGFSKDEEYTENPKNTISYGNGLTFTKGETLNEEKKDEDLDDLTDLVEAKLKFLSQIQPYTLTTIQEMMIQMQTLLSAFRAGALSSSYWRRWAGGARSTLAAHEAAAAPPGWKCVFLRYTPAYIPPPPPPHPHHANALLSEGRYCYTREVDGFQQYEYPAVDTTDMDISTTPPHEPKEESWRATPPPPGTDDAEQTINDATSKKEIGDELQSFYNDLAEIEKSSGTEPNSPEPPQPPPPPEISDTVREMREMRETREMSREKDVRLNRKKSKVKLSTCIGMKHKSVSNLVAKWQQVAEEINSD</sequence>
<proteinExistence type="predicted"/>
<dbReference type="STRING" id="278856.A0A212FAV2"/>
<evidence type="ECO:0000256" key="1">
    <source>
        <dbReference type="SAM" id="MobiDB-lite"/>
    </source>
</evidence>
<feature type="domain" description="WW" evidence="2">
    <location>
        <begin position="57"/>
        <end position="86"/>
    </location>
</feature>
<keyword evidence="4" id="KW-1185">Reference proteome</keyword>
<feature type="compositionally biased region" description="Low complexity" evidence="1">
    <location>
        <begin position="120"/>
        <end position="132"/>
    </location>
</feature>
<feature type="compositionally biased region" description="Pro residues" evidence="1">
    <location>
        <begin position="658"/>
        <end position="669"/>
    </location>
</feature>
<dbReference type="PANTHER" id="PTHR46697:SF1">
    <property type="entry name" value="FORMIN-BINDING PROTEIN 4"/>
    <property type="match status" value="1"/>
</dbReference>
<organism evidence="3 4">
    <name type="scientific">Danaus plexippus plexippus</name>
    <dbReference type="NCBI Taxonomy" id="278856"/>
    <lineage>
        <taxon>Eukaryota</taxon>
        <taxon>Metazoa</taxon>
        <taxon>Ecdysozoa</taxon>
        <taxon>Arthropoda</taxon>
        <taxon>Hexapoda</taxon>
        <taxon>Insecta</taxon>
        <taxon>Pterygota</taxon>
        <taxon>Neoptera</taxon>
        <taxon>Endopterygota</taxon>
        <taxon>Lepidoptera</taxon>
        <taxon>Glossata</taxon>
        <taxon>Ditrysia</taxon>
        <taxon>Papilionoidea</taxon>
        <taxon>Nymphalidae</taxon>
        <taxon>Danainae</taxon>
        <taxon>Danaini</taxon>
        <taxon>Danaina</taxon>
        <taxon>Danaus</taxon>
        <taxon>Danaus</taxon>
    </lineage>
</organism>
<gene>
    <name evidence="3" type="ORF">KGM_209209</name>
</gene>
<feature type="compositionally biased region" description="Basic and acidic residues" evidence="1">
    <location>
        <begin position="327"/>
        <end position="339"/>
    </location>
</feature>
<dbReference type="Proteomes" id="UP000007151">
    <property type="component" value="Unassembled WGS sequence"/>
</dbReference>
<comment type="caution">
    <text evidence="3">The sequence shown here is derived from an EMBL/GenBank/DDBJ whole genome shotgun (WGS) entry which is preliminary data.</text>
</comment>